<keyword evidence="4" id="KW-0472">Membrane</keyword>
<evidence type="ECO:0000256" key="3">
    <source>
        <dbReference type="ARBA" id="ARBA00022679"/>
    </source>
</evidence>
<keyword evidence="2" id="KW-0328">Glycosyltransferase</keyword>
<dbReference type="Pfam" id="PF00201">
    <property type="entry name" value="UDPGT"/>
    <property type="match status" value="1"/>
</dbReference>
<reference evidence="5" key="1">
    <citation type="submission" date="2021-06" db="EMBL/GenBank/DDBJ databases">
        <authorList>
            <person name="Hodson N. C."/>
            <person name="Mongue J. A."/>
            <person name="Jaron S. K."/>
        </authorList>
    </citation>
    <scope>NUCLEOTIDE SEQUENCE</scope>
</reference>
<dbReference type="EMBL" id="CAJVCH010118800">
    <property type="protein sequence ID" value="CAG7725202.1"/>
    <property type="molecule type" value="Genomic_DNA"/>
</dbReference>
<comment type="caution">
    <text evidence="5">The sequence shown here is derived from an EMBL/GenBank/DDBJ whole genome shotgun (WGS) entry which is preliminary data.</text>
</comment>
<dbReference type="CDD" id="cd03784">
    <property type="entry name" value="GT1_Gtf-like"/>
    <property type="match status" value="1"/>
</dbReference>
<gene>
    <name evidence="5" type="ORF">AFUS01_LOCUS14172</name>
</gene>
<evidence type="ECO:0008006" key="7">
    <source>
        <dbReference type="Google" id="ProtNLM"/>
    </source>
</evidence>
<evidence type="ECO:0000256" key="4">
    <source>
        <dbReference type="SAM" id="Phobius"/>
    </source>
</evidence>
<dbReference type="PANTHER" id="PTHR48043">
    <property type="entry name" value="EG:EG0003.4 PROTEIN-RELATED"/>
    <property type="match status" value="1"/>
</dbReference>
<sequence length="203" mass="23393">MPSFLPMKPLSGEFKTIMDKATDGVFQILGHPNLKAFISHAGLNSLSEATYHGVPVILLPLFTDQDYNGYRIEATEIGIRLEMQNLNSKVLIRSLYEILNNPKYASNMKSMSAIFRDRPMNPIETAVYWTEFVLRHNDTKILKPIQNLTFFQRRFYDVALVLILLISLVLALLFCTGFRLVQRKLNNKSLIREFEPETKPKLQ</sequence>
<keyword evidence="6" id="KW-1185">Reference proteome</keyword>
<proteinExistence type="inferred from homology"/>
<keyword evidence="4" id="KW-1133">Transmembrane helix</keyword>
<evidence type="ECO:0000313" key="5">
    <source>
        <dbReference type="EMBL" id="CAG7725202.1"/>
    </source>
</evidence>
<dbReference type="AlphaFoldDB" id="A0A8J2JW99"/>
<feature type="transmembrane region" description="Helical" evidence="4">
    <location>
        <begin position="158"/>
        <end position="181"/>
    </location>
</feature>
<comment type="similarity">
    <text evidence="1">Belongs to the UDP-glycosyltransferase family.</text>
</comment>
<organism evidence="5 6">
    <name type="scientific">Allacma fusca</name>
    <dbReference type="NCBI Taxonomy" id="39272"/>
    <lineage>
        <taxon>Eukaryota</taxon>
        <taxon>Metazoa</taxon>
        <taxon>Ecdysozoa</taxon>
        <taxon>Arthropoda</taxon>
        <taxon>Hexapoda</taxon>
        <taxon>Collembola</taxon>
        <taxon>Symphypleona</taxon>
        <taxon>Sminthuridae</taxon>
        <taxon>Allacma</taxon>
    </lineage>
</organism>
<evidence type="ECO:0000256" key="2">
    <source>
        <dbReference type="ARBA" id="ARBA00022676"/>
    </source>
</evidence>
<evidence type="ECO:0000256" key="1">
    <source>
        <dbReference type="ARBA" id="ARBA00009995"/>
    </source>
</evidence>
<keyword evidence="3" id="KW-0808">Transferase</keyword>
<name>A0A8J2JW99_9HEXA</name>
<protein>
    <recommendedName>
        <fullName evidence="7">Glucuronosyltransferase</fullName>
    </recommendedName>
</protein>
<dbReference type="InterPro" id="IPR002213">
    <property type="entry name" value="UDP_glucos_trans"/>
</dbReference>
<dbReference type="OrthoDB" id="5835829at2759"/>
<dbReference type="Proteomes" id="UP000708208">
    <property type="component" value="Unassembled WGS sequence"/>
</dbReference>
<evidence type="ECO:0000313" key="6">
    <source>
        <dbReference type="Proteomes" id="UP000708208"/>
    </source>
</evidence>
<accession>A0A8J2JW99</accession>
<dbReference type="GO" id="GO:0008194">
    <property type="term" value="F:UDP-glycosyltransferase activity"/>
    <property type="evidence" value="ECO:0007669"/>
    <property type="project" value="InterPro"/>
</dbReference>
<keyword evidence="4" id="KW-0812">Transmembrane</keyword>
<dbReference type="InterPro" id="IPR050271">
    <property type="entry name" value="UDP-glycosyltransferase"/>
</dbReference>
<dbReference type="PANTHER" id="PTHR48043:SF145">
    <property type="entry name" value="FI06409P-RELATED"/>
    <property type="match status" value="1"/>
</dbReference>